<feature type="transmembrane region" description="Helical" evidence="7">
    <location>
        <begin position="360"/>
        <end position="384"/>
    </location>
</feature>
<evidence type="ECO:0000256" key="5">
    <source>
        <dbReference type="ARBA" id="ARBA00022989"/>
    </source>
</evidence>
<keyword evidence="5 7" id="KW-1133">Transmembrane helix</keyword>
<dbReference type="Pfam" id="PF07690">
    <property type="entry name" value="MFS_1"/>
    <property type="match status" value="1"/>
</dbReference>
<sequence>MPAPQPTATAGRREWIALAVLGVPAVLVMMNMSMLYLALPGLSADLHPTGPQLLWIIDVYGFMVAGFLVTLGTLGDRLGHRRVLVAGAVAFAVASVLAAFAPGAAWLVAARAVQGIAAACLAPSSLSLIRTMFRDERQRTLAITIWMLSFMGGGALGPLIGGVLLEYFWWGSMFLTAVPTMVVLLVCAPFLLPETPRSGAARPDAASVALSLVTPLVAVYAIKELAVQGLSLPGLGTLAVGVLAGVFFARRQRQLSVPFLDLGLFHVPAFAVAAGGMTLVGFLLFGTSLLTSQYLQLVLGFSPLQAGLWQLPSAVFSTVTALVVSGLAARFRPAVLMSAGAALAILGPVLLTQVNRGPLVLVGGSVVLFAGLTPFMSLGSGLILNSAPPERAGAASAISETGAELGGALGIAVLGSVATAVYGRHLTEHLPADVPTDIVATARETLPAALEVASRLPHELGVTLTEAARDAFAHSLHVHAIILIPLLAVLAILTITFCREPAQRDGTPPAHTE</sequence>
<proteinExistence type="predicted"/>
<evidence type="ECO:0000313" key="10">
    <source>
        <dbReference type="Proteomes" id="UP000754495"/>
    </source>
</evidence>
<comment type="subcellular location">
    <subcellularLocation>
        <location evidence="1">Cell membrane</location>
        <topology evidence="1">Multi-pass membrane protein</topology>
    </subcellularLocation>
</comment>
<gene>
    <name evidence="9" type="ORF">FHX46_003001</name>
</gene>
<feature type="transmembrane region" description="Helical" evidence="7">
    <location>
        <begin position="141"/>
        <end position="161"/>
    </location>
</feature>
<feature type="transmembrane region" description="Helical" evidence="7">
    <location>
        <begin position="204"/>
        <end position="222"/>
    </location>
</feature>
<feature type="transmembrane region" description="Helical" evidence="7">
    <location>
        <begin position="306"/>
        <end position="327"/>
    </location>
</feature>
<feature type="transmembrane region" description="Helical" evidence="7">
    <location>
        <begin position="334"/>
        <end position="354"/>
    </location>
</feature>
<dbReference type="PROSITE" id="PS50850">
    <property type="entry name" value="MFS"/>
    <property type="match status" value="1"/>
</dbReference>
<protein>
    <submittedName>
        <fullName evidence="9">DHA2 family multidrug resistance protein-like MFS transporter</fullName>
    </submittedName>
</protein>
<feature type="transmembrane region" description="Helical" evidence="7">
    <location>
        <begin position="476"/>
        <end position="498"/>
    </location>
</feature>
<reference evidence="9 10" key="1">
    <citation type="submission" date="2020-03" db="EMBL/GenBank/DDBJ databases">
        <title>Sequencing the genomes of 1000 actinobacteria strains.</title>
        <authorList>
            <person name="Klenk H.-P."/>
        </authorList>
    </citation>
    <scope>NUCLEOTIDE SEQUENCE [LARGE SCALE GENOMIC DNA]</scope>
    <source>
        <strain evidence="9 10">DSM 45668</strain>
    </source>
</reference>
<feature type="transmembrane region" description="Helical" evidence="7">
    <location>
        <begin position="112"/>
        <end position="129"/>
    </location>
</feature>
<keyword evidence="10" id="KW-1185">Reference proteome</keyword>
<dbReference type="PANTHER" id="PTHR42718">
    <property type="entry name" value="MAJOR FACILITATOR SUPERFAMILY MULTIDRUG TRANSPORTER MFSC"/>
    <property type="match status" value="1"/>
</dbReference>
<feature type="transmembrane region" description="Helical" evidence="7">
    <location>
        <begin position="83"/>
        <end position="106"/>
    </location>
</feature>
<evidence type="ECO:0000256" key="2">
    <source>
        <dbReference type="ARBA" id="ARBA00022448"/>
    </source>
</evidence>
<keyword evidence="3" id="KW-1003">Cell membrane</keyword>
<dbReference type="Proteomes" id="UP000754495">
    <property type="component" value="Unassembled WGS sequence"/>
</dbReference>
<feature type="transmembrane region" description="Helical" evidence="7">
    <location>
        <begin position="405"/>
        <end position="423"/>
    </location>
</feature>
<organism evidence="9 10">
    <name type="scientific">Amycolatopsis viridis</name>
    <dbReference type="NCBI Taxonomy" id="185678"/>
    <lineage>
        <taxon>Bacteria</taxon>
        <taxon>Bacillati</taxon>
        <taxon>Actinomycetota</taxon>
        <taxon>Actinomycetes</taxon>
        <taxon>Pseudonocardiales</taxon>
        <taxon>Pseudonocardiaceae</taxon>
        <taxon>Amycolatopsis</taxon>
    </lineage>
</organism>
<evidence type="ECO:0000256" key="4">
    <source>
        <dbReference type="ARBA" id="ARBA00022692"/>
    </source>
</evidence>
<dbReference type="SUPFAM" id="SSF103473">
    <property type="entry name" value="MFS general substrate transporter"/>
    <property type="match status" value="1"/>
</dbReference>
<comment type="caution">
    <text evidence="9">The sequence shown here is derived from an EMBL/GenBank/DDBJ whole genome shotgun (WGS) entry which is preliminary data.</text>
</comment>
<name>A0ABX0SU34_9PSEU</name>
<feature type="transmembrane region" description="Helical" evidence="7">
    <location>
        <begin position="228"/>
        <end position="250"/>
    </location>
</feature>
<evidence type="ECO:0000256" key="1">
    <source>
        <dbReference type="ARBA" id="ARBA00004651"/>
    </source>
</evidence>
<dbReference type="RefSeq" id="WP_313886145.1">
    <property type="nucleotide sequence ID" value="NZ_JAANOU010000001.1"/>
</dbReference>
<feature type="transmembrane region" description="Helical" evidence="7">
    <location>
        <begin position="15"/>
        <end position="38"/>
    </location>
</feature>
<keyword evidence="2" id="KW-0813">Transport</keyword>
<dbReference type="InterPro" id="IPR011701">
    <property type="entry name" value="MFS"/>
</dbReference>
<dbReference type="InterPro" id="IPR020846">
    <property type="entry name" value="MFS_dom"/>
</dbReference>
<accession>A0ABX0SU34</accession>
<evidence type="ECO:0000256" key="7">
    <source>
        <dbReference type="SAM" id="Phobius"/>
    </source>
</evidence>
<dbReference type="InterPro" id="IPR036259">
    <property type="entry name" value="MFS_trans_sf"/>
</dbReference>
<feature type="transmembrane region" description="Helical" evidence="7">
    <location>
        <begin position="53"/>
        <end position="71"/>
    </location>
</feature>
<keyword evidence="4 7" id="KW-0812">Transmembrane</keyword>
<feature type="domain" description="Major facilitator superfamily (MFS) profile" evidence="8">
    <location>
        <begin position="17"/>
        <end position="503"/>
    </location>
</feature>
<feature type="transmembrane region" description="Helical" evidence="7">
    <location>
        <begin position="262"/>
        <end position="286"/>
    </location>
</feature>
<feature type="transmembrane region" description="Helical" evidence="7">
    <location>
        <begin position="167"/>
        <end position="192"/>
    </location>
</feature>
<dbReference type="CDD" id="cd17321">
    <property type="entry name" value="MFS_MMR_MDR_like"/>
    <property type="match status" value="1"/>
</dbReference>
<evidence type="ECO:0000256" key="6">
    <source>
        <dbReference type="ARBA" id="ARBA00023136"/>
    </source>
</evidence>
<evidence type="ECO:0000313" key="9">
    <source>
        <dbReference type="EMBL" id="NIH80471.1"/>
    </source>
</evidence>
<dbReference type="PANTHER" id="PTHR42718:SF47">
    <property type="entry name" value="METHYL VIOLOGEN RESISTANCE PROTEIN SMVA"/>
    <property type="match status" value="1"/>
</dbReference>
<evidence type="ECO:0000259" key="8">
    <source>
        <dbReference type="PROSITE" id="PS50850"/>
    </source>
</evidence>
<dbReference type="Gene3D" id="1.20.1250.20">
    <property type="entry name" value="MFS general substrate transporter like domains"/>
    <property type="match status" value="1"/>
</dbReference>
<dbReference type="EMBL" id="JAANOU010000001">
    <property type="protein sequence ID" value="NIH80471.1"/>
    <property type="molecule type" value="Genomic_DNA"/>
</dbReference>
<keyword evidence="6 7" id="KW-0472">Membrane</keyword>
<evidence type="ECO:0000256" key="3">
    <source>
        <dbReference type="ARBA" id="ARBA00022475"/>
    </source>
</evidence>